<evidence type="ECO:0000313" key="3">
    <source>
        <dbReference type="Proteomes" id="UP000323565"/>
    </source>
</evidence>
<accession>A0ABX5Z985</accession>
<proteinExistence type="predicted"/>
<dbReference type="Proteomes" id="UP000323565">
    <property type="component" value="Chromosome"/>
</dbReference>
<evidence type="ECO:0000313" key="2">
    <source>
        <dbReference type="EMBL" id="QEH93492.1"/>
    </source>
</evidence>
<keyword evidence="2" id="KW-0560">Oxidoreductase</keyword>
<evidence type="ECO:0000256" key="1">
    <source>
        <dbReference type="SAM" id="MobiDB-lite"/>
    </source>
</evidence>
<sequence>MMELRGEEIELVTNAARVDLGDDTRWFKPEGYTSVALCLIDSIYSTGNHYSGVIDAVRRYRERRAADGADATFDSASDLALAAESWGGPEGLADVTKHWRCWPSKNAPFKAQAVIDAADLLRRAGLETVEDVRRELSAPEAQIASPVKSAWLGIPGQRSGLTWTYFLMLAGVPGVKADRMVTRYIARVLDRVVDPHEAALLVGAAADERGLSRTLLDHAIWRHESGRPIYTDSEAPPHLQSADGATATHHEP</sequence>
<keyword evidence="3" id="KW-1185">Reference proteome</keyword>
<feature type="region of interest" description="Disordered" evidence="1">
    <location>
        <begin position="228"/>
        <end position="252"/>
    </location>
</feature>
<keyword evidence="2" id="KW-0575">Peroxidase</keyword>
<organism evidence="2 3">
    <name type="scientific">Dermacoccus abyssi</name>
    <dbReference type="NCBI Taxonomy" id="322596"/>
    <lineage>
        <taxon>Bacteria</taxon>
        <taxon>Bacillati</taxon>
        <taxon>Actinomycetota</taxon>
        <taxon>Actinomycetes</taxon>
        <taxon>Micrococcales</taxon>
        <taxon>Dermacoccaceae</taxon>
        <taxon>Dermacoccus</taxon>
    </lineage>
</organism>
<gene>
    <name evidence="2" type="ORF">FV141_08135</name>
</gene>
<protein>
    <submittedName>
        <fullName evidence="2">Heme peroxidase</fullName>
    </submittedName>
</protein>
<dbReference type="GO" id="GO:0004601">
    <property type="term" value="F:peroxidase activity"/>
    <property type="evidence" value="ECO:0007669"/>
    <property type="project" value="UniProtKB-KW"/>
</dbReference>
<reference evidence="2 3" key="1">
    <citation type="submission" date="2019-08" db="EMBL/GenBank/DDBJ databases">
        <title>Dermacoccus abyssi strain HZAU 226, whole genome Nanopore sequencing project.</title>
        <authorList>
            <person name="Guo A."/>
            <person name="Zhang X."/>
            <person name="Ruan Y."/>
            <person name="Liu W."/>
            <person name="Chen Q."/>
            <person name="Gu L."/>
        </authorList>
    </citation>
    <scope>NUCLEOTIDE SEQUENCE [LARGE SCALE GENOMIC DNA]</scope>
    <source>
        <strain evidence="2 3">HZAU 226</strain>
    </source>
</reference>
<dbReference type="EMBL" id="CP043031">
    <property type="protein sequence ID" value="QEH93492.1"/>
    <property type="molecule type" value="Genomic_DNA"/>
</dbReference>
<name>A0ABX5Z985_9MICO</name>